<sequence length="176" mass="19498">MQMTESYAATVAAVVPVLWLVGVVEQHQLAKAFAQRSRELQDMVADHRRTIAAVGEGATVAQLQAAMESLKLAPPDRDAKIKNFASAAWAIAIGVLLPAEAAALTWLADPSRGPQELWATYCWWATMTGFLAVGSVPLVMALWTDRQATRGMRADTMEIRELRRQLLRDFENRITY</sequence>
<keyword evidence="3" id="KW-1185">Reference proteome</keyword>
<proteinExistence type="predicted"/>
<evidence type="ECO:0000313" key="3">
    <source>
        <dbReference type="Proteomes" id="UP000829992"/>
    </source>
</evidence>
<feature type="transmembrane region" description="Helical" evidence="1">
    <location>
        <begin position="87"/>
        <end position="108"/>
    </location>
</feature>
<protein>
    <submittedName>
        <fullName evidence="2">Uncharacterized protein</fullName>
    </submittedName>
</protein>
<dbReference type="Proteomes" id="UP000829992">
    <property type="component" value="Chromosome"/>
</dbReference>
<evidence type="ECO:0000256" key="1">
    <source>
        <dbReference type="SAM" id="Phobius"/>
    </source>
</evidence>
<dbReference type="EMBL" id="CP097289">
    <property type="protein sequence ID" value="UQT59206.1"/>
    <property type="molecule type" value="Genomic_DNA"/>
</dbReference>
<keyword evidence="1" id="KW-0472">Membrane</keyword>
<dbReference type="RefSeq" id="WP_249590562.1">
    <property type="nucleotide sequence ID" value="NZ_BAAAQL010000055.1"/>
</dbReference>
<reference evidence="2 3" key="1">
    <citation type="submission" date="2022-05" db="EMBL/GenBank/DDBJ databases">
        <authorList>
            <person name="Zhou X."/>
            <person name="Li K."/>
            <person name="Man Y."/>
        </authorList>
    </citation>
    <scope>NUCLEOTIDE SEQUENCE [LARGE SCALE GENOMIC DNA]</scope>
    <source>
        <strain evidence="2 3">MS405</strain>
    </source>
</reference>
<gene>
    <name evidence="2" type="ORF">M4V62_31370</name>
</gene>
<name>A0ABY4PZH3_9ACTN</name>
<organism evidence="2 3">
    <name type="scientific">Streptomyces durmitorensis</name>
    <dbReference type="NCBI Taxonomy" id="319947"/>
    <lineage>
        <taxon>Bacteria</taxon>
        <taxon>Bacillati</taxon>
        <taxon>Actinomycetota</taxon>
        <taxon>Actinomycetes</taxon>
        <taxon>Kitasatosporales</taxon>
        <taxon>Streptomycetaceae</taxon>
        <taxon>Streptomyces</taxon>
    </lineage>
</organism>
<keyword evidence="1" id="KW-1133">Transmembrane helix</keyword>
<accession>A0ABY4PZH3</accession>
<evidence type="ECO:0000313" key="2">
    <source>
        <dbReference type="EMBL" id="UQT59206.1"/>
    </source>
</evidence>
<keyword evidence="1" id="KW-0812">Transmembrane</keyword>
<feature type="transmembrane region" description="Helical" evidence="1">
    <location>
        <begin position="123"/>
        <end position="143"/>
    </location>
</feature>